<dbReference type="EMBL" id="JACSDY010000007">
    <property type="protein sequence ID" value="KAF7423498.1"/>
    <property type="molecule type" value="Genomic_DNA"/>
</dbReference>
<dbReference type="AlphaFoldDB" id="A0A834U9F5"/>
<evidence type="ECO:0000313" key="2">
    <source>
        <dbReference type="EMBL" id="KAF7423498.1"/>
    </source>
</evidence>
<gene>
    <name evidence="2" type="ORF">H0235_008781</name>
</gene>
<evidence type="ECO:0000256" key="1">
    <source>
        <dbReference type="SAM" id="MobiDB-lite"/>
    </source>
</evidence>
<evidence type="ECO:0000313" key="3">
    <source>
        <dbReference type="Proteomes" id="UP000600918"/>
    </source>
</evidence>
<organism evidence="2 3">
    <name type="scientific">Vespula pensylvanica</name>
    <name type="common">Western yellow jacket</name>
    <name type="synonym">Wasp</name>
    <dbReference type="NCBI Taxonomy" id="30213"/>
    <lineage>
        <taxon>Eukaryota</taxon>
        <taxon>Metazoa</taxon>
        <taxon>Ecdysozoa</taxon>
        <taxon>Arthropoda</taxon>
        <taxon>Hexapoda</taxon>
        <taxon>Insecta</taxon>
        <taxon>Pterygota</taxon>
        <taxon>Neoptera</taxon>
        <taxon>Endopterygota</taxon>
        <taxon>Hymenoptera</taxon>
        <taxon>Apocrita</taxon>
        <taxon>Aculeata</taxon>
        <taxon>Vespoidea</taxon>
        <taxon>Vespidae</taxon>
        <taxon>Vespinae</taxon>
        <taxon>Vespula</taxon>
    </lineage>
</organism>
<accession>A0A834U9F5</accession>
<feature type="compositionally biased region" description="Acidic residues" evidence="1">
    <location>
        <begin position="17"/>
        <end position="26"/>
    </location>
</feature>
<proteinExistence type="predicted"/>
<feature type="compositionally biased region" description="Basic and acidic residues" evidence="1">
    <location>
        <begin position="27"/>
        <end position="38"/>
    </location>
</feature>
<keyword evidence="3" id="KW-1185">Reference proteome</keyword>
<sequence>MWFVEGKAFVRSKKTQEEEEEEEESGEFVRRGEVRREGQSSATALEKLQEKRELRALALRESSACKLIGTRPESVALPPTRRTWKTLWLPPR</sequence>
<dbReference type="Proteomes" id="UP000600918">
    <property type="component" value="Unassembled WGS sequence"/>
</dbReference>
<reference evidence="2" key="1">
    <citation type="journal article" date="2020" name="G3 (Bethesda)">
        <title>High-Quality Assemblies for Three Invasive Social Wasps from the &lt;i&gt;Vespula&lt;/i&gt; Genus.</title>
        <authorList>
            <person name="Harrop T.W.R."/>
            <person name="Guhlin J."/>
            <person name="McLaughlin G.M."/>
            <person name="Permina E."/>
            <person name="Stockwell P."/>
            <person name="Gilligan J."/>
            <person name="Le Lec M.F."/>
            <person name="Gruber M.A.M."/>
            <person name="Quinn O."/>
            <person name="Lovegrove M."/>
            <person name="Duncan E.J."/>
            <person name="Remnant E.J."/>
            <person name="Van Eeckhoven J."/>
            <person name="Graham B."/>
            <person name="Knapp R.A."/>
            <person name="Langford K.W."/>
            <person name="Kronenberg Z."/>
            <person name="Press M.O."/>
            <person name="Eacker S.M."/>
            <person name="Wilson-Rankin E.E."/>
            <person name="Purcell J."/>
            <person name="Lester P.J."/>
            <person name="Dearden P.K."/>
        </authorList>
    </citation>
    <scope>NUCLEOTIDE SEQUENCE</scope>
    <source>
        <strain evidence="2">Volc-1</strain>
    </source>
</reference>
<protein>
    <submittedName>
        <fullName evidence="2">Uncharacterized protein</fullName>
    </submittedName>
</protein>
<name>A0A834U9F5_VESPE</name>
<comment type="caution">
    <text evidence="2">The sequence shown here is derived from an EMBL/GenBank/DDBJ whole genome shotgun (WGS) entry which is preliminary data.</text>
</comment>
<feature type="region of interest" description="Disordered" evidence="1">
    <location>
        <begin position="13"/>
        <end position="44"/>
    </location>
</feature>